<name>A0A5R8NLN9_9NOCA</name>
<evidence type="ECO:0000256" key="1">
    <source>
        <dbReference type="SAM" id="MobiDB-lite"/>
    </source>
</evidence>
<comment type="caution">
    <text evidence="2">The sequence shown here is derived from an EMBL/GenBank/DDBJ whole genome shotgun (WGS) entry which is preliminary data.</text>
</comment>
<accession>A0A5R8NLN9</accession>
<dbReference type="Pfam" id="PF12079">
    <property type="entry name" value="DUF3558"/>
    <property type="match status" value="1"/>
</dbReference>
<protein>
    <submittedName>
        <fullName evidence="2">DUF3558 domain-containing protein</fullName>
    </submittedName>
</protein>
<dbReference type="PROSITE" id="PS51257">
    <property type="entry name" value="PROKAR_LIPOPROTEIN"/>
    <property type="match status" value="1"/>
</dbReference>
<feature type="compositionally biased region" description="Low complexity" evidence="1">
    <location>
        <begin position="28"/>
        <end position="50"/>
    </location>
</feature>
<evidence type="ECO:0000313" key="2">
    <source>
        <dbReference type="EMBL" id="TLF76576.1"/>
    </source>
</evidence>
<dbReference type="EMBL" id="VBUT01000006">
    <property type="protein sequence ID" value="TLF76576.1"/>
    <property type="molecule type" value="Genomic_DNA"/>
</dbReference>
<feature type="region of interest" description="Disordered" evidence="1">
    <location>
        <begin position="22"/>
        <end position="69"/>
    </location>
</feature>
<dbReference type="InterPro" id="IPR024520">
    <property type="entry name" value="DUF3558"/>
</dbReference>
<proteinExistence type="predicted"/>
<gene>
    <name evidence="2" type="ORF">FEK34_16805</name>
</gene>
<reference evidence="2 3" key="1">
    <citation type="submission" date="2019-05" db="EMBL/GenBank/DDBJ databases">
        <title>Genomes sequences of two Nocardia cyriacigeorgica environmental isolates, type strains Nocardia asteroides ATCC 19247 and Nocardia cyriacigeorgica DSM 44484.</title>
        <authorList>
            <person name="Vautrin F."/>
            <person name="Bergeron E."/>
            <person name="Dubost A."/>
            <person name="Abrouk D."/>
            <person name="Rodriguez Nava V."/>
            <person name="Pujic P."/>
        </authorList>
    </citation>
    <scope>NUCLEOTIDE SEQUENCE [LARGE SCALE GENOMIC DNA]</scope>
    <source>
        <strain evidence="2 3">EML 446</strain>
    </source>
</reference>
<dbReference type="AlphaFoldDB" id="A0A5R8NLN9"/>
<dbReference type="RefSeq" id="WP_138448751.1">
    <property type="nucleotide sequence ID" value="NZ_VBUT01000006.1"/>
</dbReference>
<dbReference type="Proteomes" id="UP000306378">
    <property type="component" value="Unassembled WGS sequence"/>
</dbReference>
<sequence>MSRRLRWVAVLATATAGLVGCSQDGKDSALPSSSAMAASSTTETSPARPTLTDPKLQPPTQQNKYTTEGRPEVVVDPCTWFSDEAIAKAGLDPGTRRRGSDWVAEYTFLTCDFDGLHRDLSVDSGNVTWQEDIAKNGPNSKPLTVNGREAMWVLDPDLQGTCDIHLRTKVGFVILSAVRTHEGIQAGLQRCDGVLEIAEAIEPEIGKEN</sequence>
<organism evidence="2 3">
    <name type="scientific">Nocardia cyriacigeorgica</name>
    <dbReference type="NCBI Taxonomy" id="135487"/>
    <lineage>
        <taxon>Bacteria</taxon>
        <taxon>Bacillati</taxon>
        <taxon>Actinomycetota</taxon>
        <taxon>Actinomycetes</taxon>
        <taxon>Mycobacteriales</taxon>
        <taxon>Nocardiaceae</taxon>
        <taxon>Nocardia</taxon>
    </lineage>
</organism>
<evidence type="ECO:0000313" key="3">
    <source>
        <dbReference type="Proteomes" id="UP000306378"/>
    </source>
</evidence>